<evidence type="ECO:0000256" key="1">
    <source>
        <dbReference type="ARBA" id="ARBA00008857"/>
    </source>
</evidence>
<keyword evidence="9" id="KW-1185">Reference proteome</keyword>
<feature type="domain" description="Core-binding (CB)" evidence="7">
    <location>
        <begin position="68"/>
        <end position="150"/>
    </location>
</feature>
<accession>A0A0V8JS90</accession>
<dbReference type="InterPro" id="IPR004107">
    <property type="entry name" value="Integrase_SAM-like_N"/>
</dbReference>
<comment type="caution">
    <text evidence="8">The sequence shown here is derived from an EMBL/GenBank/DDBJ whole genome shotgun (WGS) entry which is preliminary data.</text>
</comment>
<dbReference type="PROSITE" id="PS51898">
    <property type="entry name" value="TYR_RECOMBINASE"/>
    <property type="match status" value="1"/>
</dbReference>
<protein>
    <recommendedName>
        <fullName evidence="10">Site-specific integrase</fullName>
    </recommendedName>
</protein>
<dbReference type="InterPro" id="IPR010998">
    <property type="entry name" value="Integrase_recombinase_N"/>
</dbReference>
<dbReference type="Proteomes" id="UP000053681">
    <property type="component" value="Unassembled WGS sequence"/>
</dbReference>
<dbReference type="Pfam" id="PF14657">
    <property type="entry name" value="Arm-DNA-bind_4"/>
    <property type="match status" value="1"/>
</dbReference>
<dbReference type="EMBL" id="LNQP01000001">
    <property type="protein sequence ID" value="KSU89841.1"/>
    <property type="molecule type" value="Genomic_DNA"/>
</dbReference>
<evidence type="ECO:0000313" key="8">
    <source>
        <dbReference type="EMBL" id="KSU89841.1"/>
    </source>
</evidence>
<dbReference type="InterPro" id="IPR028259">
    <property type="entry name" value="AP2-like_int_N"/>
</dbReference>
<dbReference type="PROSITE" id="PS51900">
    <property type="entry name" value="CB"/>
    <property type="match status" value="1"/>
</dbReference>
<dbReference type="GO" id="GO:0003677">
    <property type="term" value="F:DNA binding"/>
    <property type="evidence" value="ECO:0007669"/>
    <property type="project" value="UniProtKB-UniRule"/>
</dbReference>
<organism evidence="8 9">
    <name type="scientific">Priestia veravalensis</name>
    <dbReference type="NCBI Taxonomy" id="1414648"/>
    <lineage>
        <taxon>Bacteria</taxon>
        <taxon>Bacillati</taxon>
        <taxon>Bacillota</taxon>
        <taxon>Bacilli</taxon>
        <taxon>Bacillales</taxon>
        <taxon>Bacillaceae</taxon>
        <taxon>Priestia</taxon>
    </lineage>
</organism>
<dbReference type="Pfam" id="PF00589">
    <property type="entry name" value="Phage_integrase"/>
    <property type="match status" value="1"/>
</dbReference>
<evidence type="ECO:0000256" key="2">
    <source>
        <dbReference type="ARBA" id="ARBA00022908"/>
    </source>
</evidence>
<evidence type="ECO:0000259" key="7">
    <source>
        <dbReference type="PROSITE" id="PS51900"/>
    </source>
</evidence>
<dbReference type="Pfam" id="PF14659">
    <property type="entry name" value="Phage_int_SAM_3"/>
    <property type="match status" value="1"/>
</dbReference>
<evidence type="ECO:0000256" key="3">
    <source>
        <dbReference type="ARBA" id="ARBA00023125"/>
    </source>
</evidence>
<dbReference type="InterPro" id="IPR011010">
    <property type="entry name" value="DNA_brk_join_enz"/>
</dbReference>
<evidence type="ECO:0000313" key="9">
    <source>
        <dbReference type="Proteomes" id="UP000053681"/>
    </source>
</evidence>
<keyword evidence="2" id="KW-0229">DNA integration</keyword>
<feature type="domain" description="Tyr recombinase" evidence="6">
    <location>
        <begin position="177"/>
        <end position="381"/>
    </location>
</feature>
<keyword evidence="3 5" id="KW-0238">DNA-binding</keyword>
<dbReference type="Gene3D" id="1.10.150.130">
    <property type="match status" value="1"/>
</dbReference>
<evidence type="ECO:0000259" key="6">
    <source>
        <dbReference type="PROSITE" id="PS51898"/>
    </source>
</evidence>
<dbReference type="GO" id="GO:0015074">
    <property type="term" value="P:DNA integration"/>
    <property type="evidence" value="ECO:0007669"/>
    <property type="project" value="UniProtKB-KW"/>
</dbReference>
<proteinExistence type="inferred from homology"/>
<dbReference type="SUPFAM" id="SSF56349">
    <property type="entry name" value="DNA breaking-rejoining enzymes"/>
    <property type="match status" value="1"/>
</dbReference>
<evidence type="ECO:0000256" key="5">
    <source>
        <dbReference type="PROSITE-ProRule" id="PRU01248"/>
    </source>
</evidence>
<dbReference type="PANTHER" id="PTHR30349">
    <property type="entry name" value="PHAGE INTEGRASE-RELATED"/>
    <property type="match status" value="1"/>
</dbReference>
<dbReference type="InterPro" id="IPR002104">
    <property type="entry name" value="Integrase_catalytic"/>
</dbReference>
<dbReference type="RefSeq" id="WP_062686190.1">
    <property type="nucleotide sequence ID" value="NZ_KQ758627.1"/>
</dbReference>
<dbReference type="CDD" id="cd01189">
    <property type="entry name" value="INT_ICEBs1_C_like"/>
    <property type="match status" value="1"/>
</dbReference>
<evidence type="ECO:0008006" key="10">
    <source>
        <dbReference type="Google" id="ProtNLM"/>
    </source>
</evidence>
<dbReference type="InterPro" id="IPR050090">
    <property type="entry name" value="Tyrosine_recombinase_XerCD"/>
</dbReference>
<dbReference type="PANTHER" id="PTHR30349:SF64">
    <property type="entry name" value="PROPHAGE INTEGRASE INTD-RELATED"/>
    <property type="match status" value="1"/>
</dbReference>
<sequence length="396" mass="46249">MAHFQKYQKKDGTSAWMFKAELPCDPVTGKRRQTTKRGFKTKKEAQFAAAELEVHKQTGKLNMEYKDVFVRDFLIEWLEVYKKNTVKANTFKLHEYNIHKHIIPYYGYVKLKDFSPAFYQKFINVLAEKYSRRTVSIIHTTMSNAMNKAVTLNIIDKNPCYKVSIPNNKINKIKTDQDLQYLTKDEVFHVLEVASELEQKYYTLVRLLIDTGMRKGEALALQWKDIDFAQPSINILKTLHYDEKELNKMFGPPKTETSYRSVLISQELAKELKKHKLKQAEQRMMLGTLYFSEGDLVFERGDGFPYTKSTLHRAIKRIYTKANITKNLTIHSLRHTHAVMMLESGASLKEVQERLGHKSIQTTADVYTHISNTLEKRSIASYSEYMNYDHISTEKK</sequence>
<dbReference type="Gene3D" id="1.10.443.10">
    <property type="entry name" value="Intergrase catalytic core"/>
    <property type="match status" value="1"/>
</dbReference>
<reference evidence="8 9" key="1">
    <citation type="submission" date="2015-11" db="EMBL/GenBank/DDBJ databases">
        <title>Bacillus caseinolyticus sp nov.</title>
        <authorList>
            <person name="Dastager S.G."/>
            <person name="Mawlankar R."/>
        </authorList>
    </citation>
    <scope>NUCLEOTIDE SEQUENCE [LARGE SCALE GENOMIC DNA]</scope>
    <source>
        <strain evidence="8 9">SGD-V-76</strain>
    </source>
</reference>
<keyword evidence="4" id="KW-0233">DNA recombination</keyword>
<gene>
    <name evidence="8" type="ORF">AS180_00280</name>
</gene>
<dbReference type="InterPro" id="IPR013762">
    <property type="entry name" value="Integrase-like_cat_sf"/>
</dbReference>
<dbReference type="AlphaFoldDB" id="A0A0V8JS90"/>
<name>A0A0V8JS90_9BACI</name>
<dbReference type="GO" id="GO:0006310">
    <property type="term" value="P:DNA recombination"/>
    <property type="evidence" value="ECO:0007669"/>
    <property type="project" value="UniProtKB-KW"/>
</dbReference>
<evidence type="ECO:0000256" key="4">
    <source>
        <dbReference type="ARBA" id="ARBA00023172"/>
    </source>
</evidence>
<comment type="similarity">
    <text evidence="1">Belongs to the 'phage' integrase family.</text>
</comment>
<dbReference type="InterPro" id="IPR044068">
    <property type="entry name" value="CB"/>
</dbReference>